<reference evidence="2" key="2">
    <citation type="submission" date="2024-06" db="EMBL/GenBank/DDBJ databases">
        <authorList>
            <person name="Petrova K.O."/>
            <person name="Toshchakov S.V."/>
            <person name="Boltjanskaja Y.V."/>
            <person name="Kevbrin V.V."/>
        </authorList>
    </citation>
    <scope>NUCLEOTIDE SEQUENCE</scope>
    <source>
        <strain evidence="2">Z-710</strain>
    </source>
</reference>
<reference evidence="2" key="1">
    <citation type="journal article" date="2018" name="Antonie Van Leeuwenhoek">
        <title>Proteinivorax hydrogeniformans sp. nov., an anaerobic, haloalkaliphilic bacterium fermenting proteinaceous compounds with high hydrogen production.</title>
        <authorList>
            <person name="Boltyanskaya Y."/>
            <person name="Detkova E."/>
            <person name="Pimenov N."/>
            <person name="Kevbrin V."/>
        </authorList>
    </citation>
    <scope>NUCLEOTIDE SEQUENCE</scope>
    <source>
        <strain evidence="2">Z-710</strain>
    </source>
</reference>
<dbReference type="AlphaFoldDB" id="A0AAU8HT21"/>
<feature type="transmembrane region" description="Helical" evidence="1">
    <location>
        <begin position="177"/>
        <end position="202"/>
    </location>
</feature>
<dbReference type="PANTHER" id="PTHR41324:SF1">
    <property type="entry name" value="DUF2232 DOMAIN-CONTAINING PROTEIN"/>
    <property type="match status" value="1"/>
</dbReference>
<keyword evidence="1" id="KW-0812">Transmembrane</keyword>
<protein>
    <submittedName>
        <fullName evidence="2">DUF2232 domain-containing protein</fullName>
    </submittedName>
</protein>
<evidence type="ECO:0000256" key="1">
    <source>
        <dbReference type="SAM" id="Phobius"/>
    </source>
</evidence>
<feature type="transmembrane region" description="Helical" evidence="1">
    <location>
        <begin position="101"/>
        <end position="125"/>
    </location>
</feature>
<proteinExistence type="predicted"/>
<feature type="transmembrane region" description="Helical" evidence="1">
    <location>
        <begin position="283"/>
        <end position="308"/>
    </location>
</feature>
<gene>
    <name evidence="2" type="ORF">PRVXH_002688</name>
</gene>
<dbReference type="EMBL" id="CP159485">
    <property type="protein sequence ID" value="XCI28713.1"/>
    <property type="molecule type" value="Genomic_DNA"/>
</dbReference>
<keyword evidence="1" id="KW-0472">Membrane</keyword>
<feature type="transmembrane region" description="Helical" evidence="1">
    <location>
        <begin position="51"/>
        <end position="71"/>
    </location>
</feature>
<feature type="transmembrane region" description="Helical" evidence="1">
    <location>
        <begin position="77"/>
        <end position="94"/>
    </location>
</feature>
<feature type="transmembrane region" description="Helical" evidence="1">
    <location>
        <begin position="14"/>
        <end position="39"/>
    </location>
</feature>
<feature type="transmembrane region" description="Helical" evidence="1">
    <location>
        <begin position="223"/>
        <end position="244"/>
    </location>
</feature>
<dbReference type="RefSeq" id="WP_353893265.1">
    <property type="nucleotide sequence ID" value="NZ_CP159485.1"/>
</dbReference>
<organism evidence="2">
    <name type="scientific">Proteinivorax hydrogeniformans</name>
    <dbReference type="NCBI Taxonomy" id="1826727"/>
    <lineage>
        <taxon>Bacteria</taxon>
        <taxon>Bacillati</taxon>
        <taxon>Bacillota</taxon>
        <taxon>Clostridia</taxon>
        <taxon>Eubacteriales</taxon>
        <taxon>Proteinivoracaceae</taxon>
        <taxon>Proteinivorax</taxon>
    </lineage>
</organism>
<evidence type="ECO:0000313" key="2">
    <source>
        <dbReference type="EMBL" id="XCI28713.1"/>
    </source>
</evidence>
<name>A0AAU8HT21_9FIRM</name>
<accession>A0AAU8HT21</accession>
<dbReference type="InterPro" id="IPR018710">
    <property type="entry name" value="DUF2232"/>
</dbReference>
<feature type="transmembrane region" description="Helical" evidence="1">
    <location>
        <begin position="250"/>
        <end position="271"/>
    </location>
</feature>
<dbReference type="PANTHER" id="PTHR41324">
    <property type="entry name" value="MEMBRANE PROTEIN-RELATED"/>
    <property type="match status" value="1"/>
</dbReference>
<dbReference type="Pfam" id="PF09991">
    <property type="entry name" value="DUF2232"/>
    <property type="match status" value="1"/>
</dbReference>
<keyword evidence="1" id="KW-1133">Transmembrane helix</keyword>
<sequence length="313" mass="34902">MAHLNTKSLVEGSLLLALFLVLSILPFFIPALIPALILVPIPIVIVTYRQSIKISIMVVFLSFIALTTILGNPIYPTLISLIGGLPGIVLGYTIKRKKAVTTLLVTTISFVASIILILNIFALFFDVNLVEATLDRQLSAIESIGNLLSGVVPQVEPDPNDPDIEDFRERIYLSIQMIFPALVIILSAFAGYINLIVSRLTLVRLGYKVESLPPFSRWRFGDWVLWTFVATLLMHIFGLGNIAVQHINSNVHQIVLLMVLIQGLAVAYWFLSKHIKYTVLKAIILMVVAIYPFTAQFIIMAGTLDFIINFRRI</sequence>